<organism evidence="1 2">
    <name type="scientific">Skeletonema marinoi</name>
    <dbReference type="NCBI Taxonomy" id="267567"/>
    <lineage>
        <taxon>Eukaryota</taxon>
        <taxon>Sar</taxon>
        <taxon>Stramenopiles</taxon>
        <taxon>Ochrophyta</taxon>
        <taxon>Bacillariophyta</taxon>
        <taxon>Coscinodiscophyceae</taxon>
        <taxon>Thalassiosirophycidae</taxon>
        <taxon>Thalassiosirales</taxon>
        <taxon>Skeletonemataceae</taxon>
        <taxon>Skeletonema</taxon>
        <taxon>Skeletonema marinoi-dohrnii complex</taxon>
    </lineage>
</organism>
<gene>
    <name evidence="1" type="ORF">QTG54_006980</name>
</gene>
<dbReference type="EMBL" id="JATAAI010000011">
    <property type="protein sequence ID" value="KAK1742415.1"/>
    <property type="molecule type" value="Genomic_DNA"/>
</dbReference>
<dbReference type="Proteomes" id="UP001224775">
    <property type="component" value="Unassembled WGS sequence"/>
</dbReference>
<reference evidence="1" key="1">
    <citation type="submission" date="2023-06" db="EMBL/GenBank/DDBJ databases">
        <title>Survivors Of The Sea: Transcriptome response of Skeletonema marinoi to long-term dormancy.</title>
        <authorList>
            <person name="Pinder M.I.M."/>
            <person name="Kourtchenko O."/>
            <person name="Robertson E.K."/>
            <person name="Larsson T."/>
            <person name="Maumus F."/>
            <person name="Osuna-Cruz C.M."/>
            <person name="Vancaester E."/>
            <person name="Stenow R."/>
            <person name="Vandepoele K."/>
            <person name="Ploug H."/>
            <person name="Bruchert V."/>
            <person name="Godhe A."/>
            <person name="Topel M."/>
        </authorList>
    </citation>
    <scope>NUCLEOTIDE SEQUENCE</scope>
    <source>
        <strain evidence="1">R05AC</strain>
    </source>
</reference>
<evidence type="ECO:0000313" key="2">
    <source>
        <dbReference type="Proteomes" id="UP001224775"/>
    </source>
</evidence>
<keyword evidence="2" id="KW-1185">Reference proteome</keyword>
<dbReference type="AlphaFoldDB" id="A0AAD8YCA7"/>
<accession>A0AAD8YCA7</accession>
<comment type="caution">
    <text evidence="1">The sequence shown here is derived from an EMBL/GenBank/DDBJ whole genome shotgun (WGS) entry which is preliminary data.</text>
</comment>
<proteinExistence type="predicted"/>
<sequence length="407" mass="46384">MYYDKSSESKKTYGGERPNADGSFNTFPIYHREVRDGWHSNIHCIGENFSDDAWKYRSCHFQNLCYDTEENSYAIFTSPEQIELEKALQHSKLVNFDPASSMNTTVSLGGVNPKWNKDVVALEWYPKILPVEEIQSTGYYALGNDKVLLPYHSLAGFNPGHLVWDDFLPIYTLLSIFGLVSKELVLMRMNVEPTMWASCQTQYSKCAPIIEKFYPLLGTDIQKVSTQNDTQFEIQGEKKSKYICAPNGAAGMGMLTDHGLKLHGWIPEDYETMHNHGRGASVYAFRNWMMENIGIAPETKKIHNAPYKIVFSTASSSQQNRNMTFEKHAQLLEEKLGSKYNIVVIEVVLSQMSLEDQIELVSGVQFSSLFAEEARLLRCSCRRVPHYLLISMKMIYMAHQPDSIGIC</sequence>
<evidence type="ECO:0000313" key="1">
    <source>
        <dbReference type="EMBL" id="KAK1742415.1"/>
    </source>
</evidence>
<name>A0AAD8YCA7_9STRA</name>
<protein>
    <submittedName>
        <fullName evidence="1">Uncharacterized protein</fullName>
    </submittedName>
</protein>